<dbReference type="SUPFAM" id="SSF53187">
    <property type="entry name" value="Zn-dependent exopeptidases"/>
    <property type="match status" value="1"/>
</dbReference>
<dbReference type="Proteomes" id="UP000057088">
    <property type="component" value="Chromosome 1"/>
</dbReference>
<dbReference type="AlphaFoldDB" id="A0AAX2LZ99"/>
<evidence type="ECO:0000313" key="4">
    <source>
        <dbReference type="Proteomes" id="UP000254626"/>
    </source>
</evidence>
<protein>
    <submittedName>
        <fullName evidence="1">Peptidase M14</fullName>
    </submittedName>
</protein>
<keyword evidence="3" id="KW-1185">Reference proteome</keyword>
<gene>
    <name evidence="1" type="ORF">AL536_04835</name>
    <name evidence="2" type="ORF">NCTC11327_04583</name>
</gene>
<dbReference type="EMBL" id="UHIP01000002">
    <property type="protein sequence ID" value="SUQ27687.1"/>
    <property type="molecule type" value="Genomic_DNA"/>
</dbReference>
<dbReference type="EMBL" id="CP014034">
    <property type="protein sequence ID" value="AMF92800.1"/>
    <property type="molecule type" value="Genomic_DNA"/>
</dbReference>
<dbReference type="Gene3D" id="3.40.630.10">
    <property type="entry name" value="Zn peptidases"/>
    <property type="match status" value="1"/>
</dbReference>
<reference evidence="2 4" key="3">
    <citation type="submission" date="2018-06" db="EMBL/GenBank/DDBJ databases">
        <authorList>
            <consortium name="Pathogen Informatics"/>
            <person name="Doyle S."/>
        </authorList>
    </citation>
    <scope>NUCLEOTIDE SEQUENCE [LARGE SCALE GENOMIC DNA]</scope>
    <source>
        <strain evidence="2 4">NCTC11327</strain>
    </source>
</reference>
<dbReference type="RefSeq" id="WP_061055764.1">
    <property type="nucleotide sequence ID" value="NZ_CABLBX010000010.1"/>
</dbReference>
<dbReference type="Proteomes" id="UP000254626">
    <property type="component" value="Unassembled WGS sequence"/>
</dbReference>
<proteinExistence type="predicted"/>
<evidence type="ECO:0000313" key="2">
    <source>
        <dbReference type="EMBL" id="SUQ27687.1"/>
    </source>
</evidence>
<dbReference type="GeneID" id="29383365"/>
<reference evidence="3" key="1">
    <citation type="submission" date="2015-12" db="EMBL/GenBank/DDBJ databases">
        <title>FDA dAtabase for Regulatory Grade micrObial Sequences (FDA-ARGOS): Supporting development and validation of Infectious Disease Dx tests.</title>
        <authorList>
            <person name="Hoffmann M."/>
            <person name="Allard M."/>
            <person name="Evans P."/>
            <person name="Brown E."/>
            <person name="Tallon L.J."/>
            <person name="Sadzewicz L."/>
            <person name="Sengamalay N."/>
            <person name="Ott S."/>
            <person name="Godinez A."/>
            <person name="Nagaraj S."/>
            <person name="Vyas G."/>
            <person name="Aluvathingal J."/>
            <person name="Nadendla S."/>
            <person name="Geyer C."/>
            <person name="Sichtig H."/>
        </authorList>
    </citation>
    <scope>NUCLEOTIDE SEQUENCE [LARGE SCALE GENOMIC DNA]</scope>
    <source>
        <strain evidence="3">ATCC 33809</strain>
    </source>
</reference>
<evidence type="ECO:0000313" key="1">
    <source>
        <dbReference type="EMBL" id="AMF92800.1"/>
    </source>
</evidence>
<dbReference type="KEGG" id="vfl:AL536_04835"/>
<evidence type="ECO:0000313" key="3">
    <source>
        <dbReference type="Proteomes" id="UP000057088"/>
    </source>
</evidence>
<reference evidence="1" key="2">
    <citation type="submission" date="2018-01" db="EMBL/GenBank/DDBJ databases">
        <title>FDA dAtabase for Regulatory Grade micrObial Sequences (FDA-ARGOS): Supporting development and validation of Infectious Disease Dx tests.</title>
        <authorList>
            <person name="Hoffmann M."/>
            <person name="Allard M."/>
            <person name="Evans P."/>
            <person name="Brown E."/>
            <person name="Tallon L."/>
            <person name="Sadzewicz L."/>
            <person name="Sengamalay N."/>
            <person name="Ott S."/>
            <person name="Godinez A."/>
            <person name="Nagaraj S."/>
            <person name="Vyas G."/>
            <person name="Aluvathingal J."/>
            <person name="Nadendla S."/>
            <person name="Geyer C."/>
            <person name="Sichtig H."/>
        </authorList>
    </citation>
    <scope>NUCLEOTIDE SEQUENCE</scope>
    <source>
        <strain evidence="1">ATCC 33809</strain>
    </source>
</reference>
<name>A0AAX2LZ99_VIBFL</name>
<organism evidence="2 4">
    <name type="scientific">Vibrio fluvialis</name>
    <dbReference type="NCBI Taxonomy" id="676"/>
    <lineage>
        <taxon>Bacteria</taxon>
        <taxon>Pseudomonadati</taxon>
        <taxon>Pseudomonadota</taxon>
        <taxon>Gammaproteobacteria</taxon>
        <taxon>Vibrionales</taxon>
        <taxon>Vibrionaceae</taxon>
        <taxon>Vibrio</taxon>
    </lineage>
</organism>
<sequence>MTTLLSQVIHSSLSEWVAELSQSDYRGHQVELWTFNDQASRAEAQCALRELGIEAFIYSAYKPLVHFCLESTAMSESVPEQIEVRYPLNPHASEKRFLLEAYPLGALLQDKNVRFVADSNLTDRYQLNVTSKAGQTQSLFVLAPNLVRPDAAGAEQLSPTAWLRITNPEGKVIKDEALSSDYEQAYRAVMQVIAQHDWPNHAPYFQRLEINIQLPTEDDALGYDHEVISLREALHEDLYFSVQEWFKTRAGKNATARDCQPGQIVPNITRCAGSQVHIDVALTAYQHTHSTHTAEVLASAGHPLSEQQVMFELETLGGEPFAAHTVSGKRVNATYIAGSDKAVVVSGGQHANETTGVVGVLRAARLLSQQANAHLVISPLENPDGYALHQELIQSNPHHMHHAARYTALGDDLEYRTAEPLYEKAIRKQAQALSQAQLHVNLHGYPSHEWTRPFSGYVPQGFEMWTIPKGFFLVVRHLDTPQWQEYAERFVDALTLELQHCSEVIAMNRKQIALYEQHAGETGFRMINGYPCFVSSVDQADFPLQLITEYPDESIYGDDFIAGHAVQMETVLAAYRVHQSLS</sequence>
<accession>A0AAX2LZ99</accession>